<dbReference type="AlphaFoldDB" id="A0A0E0CX39"/>
<organism evidence="2">
    <name type="scientific">Oryza meridionalis</name>
    <dbReference type="NCBI Taxonomy" id="40149"/>
    <lineage>
        <taxon>Eukaryota</taxon>
        <taxon>Viridiplantae</taxon>
        <taxon>Streptophyta</taxon>
        <taxon>Embryophyta</taxon>
        <taxon>Tracheophyta</taxon>
        <taxon>Spermatophyta</taxon>
        <taxon>Magnoliopsida</taxon>
        <taxon>Liliopsida</taxon>
        <taxon>Poales</taxon>
        <taxon>Poaceae</taxon>
        <taxon>BOP clade</taxon>
        <taxon>Oryzoideae</taxon>
        <taxon>Oryzeae</taxon>
        <taxon>Oryzinae</taxon>
        <taxon>Oryza</taxon>
    </lineage>
</organism>
<protein>
    <recommendedName>
        <fullName evidence="4">DUF834 domain-containing protein</fullName>
    </recommendedName>
</protein>
<evidence type="ECO:0000256" key="1">
    <source>
        <dbReference type="SAM" id="MobiDB-lite"/>
    </source>
</evidence>
<evidence type="ECO:0008006" key="4">
    <source>
        <dbReference type="Google" id="ProtNLM"/>
    </source>
</evidence>
<evidence type="ECO:0000313" key="3">
    <source>
        <dbReference type="Proteomes" id="UP000008021"/>
    </source>
</evidence>
<accession>A0A0E0CX39</accession>
<dbReference type="Proteomes" id="UP000008021">
    <property type="component" value="Chromosome 3"/>
</dbReference>
<evidence type="ECO:0000313" key="2">
    <source>
        <dbReference type="EnsemblPlants" id="OMERI03G07880.1"/>
    </source>
</evidence>
<sequence>MPSDQPVRRVAPRWGGGRRIGRTVAPEPRGWRRGGRLALVVGVSHHRRSGRKEGGGGWPRDLAGAVDALRPAGEAGGAVGRWRGGSGGAEENVMVAAERAMRGERKEERYG</sequence>
<feature type="region of interest" description="Disordered" evidence="1">
    <location>
        <begin position="1"/>
        <end position="28"/>
    </location>
</feature>
<dbReference type="EnsemblPlants" id="OMERI03G07880.1">
    <property type="protein sequence ID" value="OMERI03G07880.1"/>
    <property type="gene ID" value="OMERI03G07880"/>
</dbReference>
<feature type="region of interest" description="Disordered" evidence="1">
    <location>
        <begin position="43"/>
        <end position="62"/>
    </location>
</feature>
<name>A0A0E0CX39_9ORYZ</name>
<dbReference type="Gramene" id="OMERI03G07880.1">
    <property type="protein sequence ID" value="OMERI03G07880.1"/>
    <property type="gene ID" value="OMERI03G07880"/>
</dbReference>
<proteinExistence type="predicted"/>
<reference evidence="2" key="1">
    <citation type="submission" date="2015-04" db="UniProtKB">
        <authorList>
            <consortium name="EnsemblPlants"/>
        </authorList>
    </citation>
    <scope>IDENTIFICATION</scope>
</reference>
<reference evidence="2" key="2">
    <citation type="submission" date="2018-05" db="EMBL/GenBank/DDBJ databases">
        <title>OmerRS3 (Oryza meridionalis Reference Sequence Version 3).</title>
        <authorList>
            <person name="Zhang J."/>
            <person name="Kudrna D."/>
            <person name="Lee S."/>
            <person name="Talag J."/>
            <person name="Welchert J."/>
            <person name="Wing R.A."/>
        </authorList>
    </citation>
    <scope>NUCLEOTIDE SEQUENCE [LARGE SCALE GENOMIC DNA]</scope>
    <source>
        <strain evidence="2">cv. OR44</strain>
    </source>
</reference>
<dbReference type="HOGENOM" id="CLU_2162459_0_0_1"/>
<keyword evidence="3" id="KW-1185">Reference proteome</keyword>